<dbReference type="PANTHER" id="PTHR42693:SF33">
    <property type="entry name" value="ARYLSULFATASE"/>
    <property type="match status" value="1"/>
</dbReference>
<dbReference type="InterPro" id="IPR024607">
    <property type="entry name" value="Sulfatase_CS"/>
</dbReference>
<protein>
    <submittedName>
        <fullName evidence="7">Sulfatase-like hydrolase/transferase</fullName>
    </submittedName>
</protein>
<dbReference type="InterPro" id="IPR017850">
    <property type="entry name" value="Alkaline_phosphatase_core_sf"/>
</dbReference>
<dbReference type="GO" id="GO:0004065">
    <property type="term" value="F:arylsulfatase activity"/>
    <property type="evidence" value="ECO:0007669"/>
    <property type="project" value="TreeGrafter"/>
</dbReference>
<name>A0AAW9R3T7_9GAMM</name>
<keyword evidence="8" id="KW-1185">Reference proteome</keyword>
<evidence type="ECO:0000256" key="4">
    <source>
        <dbReference type="ARBA" id="ARBA00022837"/>
    </source>
</evidence>
<reference evidence="7 8" key="1">
    <citation type="journal article" date="2016" name="Antonie Van Leeuwenhoek">
        <title>Denitratimonas tolerans gen. nov., sp. nov., a denitrifying bacterium isolated from a bioreactor for tannery wastewater treatment.</title>
        <authorList>
            <person name="Han S.I."/>
            <person name="Kim J.O."/>
            <person name="Lee Y.R."/>
            <person name="Ekpeghere K.I."/>
            <person name="Koh S.C."/>
            <person name="Whang K.S."/>
        </authorList>
    </citation>
    <scope>NUCLEOTIDE SEQUENCE [LARGE SCALE GENOMIC DNA]</scope>
    <source>
        <strain evidence="7 8">KACC 17565</strain>
    </source>
</reference>
<feature type="signal peptide" evidence="5">
    <location>
        <begin position="1"/>
        <end position="26"/>
    </location>
</feature>
<dbReference type="Gene3D" id="3.40.720.10">
    <property type="entry name" value="Alkaline Phosphatase, subunit A"/>
    <property type="match status" value="2"/>
</dbReference>
<dbReference type="RefSeq" id="WP_337334795.1">
    <property type="nucleotide sequence ID" value="NZ_JBBDHC010000005.1"/>
</dbReference>
<feature type="chain" id="PRO_5043387436" evidence="5">
    <location>
        <begin position="27"/>
        <end position="791"/>
    </location>
</feature>
<feature type="domain" description="Sulfatase N-terminal" evidence="6">
    <location>
        <begin position="46"/>
        <end position="182"/>
    </location>
</feature>
<comment type="similarity">
    <text evidence="1">Belongs to the sulfatase family.</text>
</comment>
<dbReference type="InterPro" id="IPR050738">
    <property type="entry name" value="Sulfatase"/>
</dbReference>
<evidence type="ECO:0000256" key="1">
    <source>
        <dbReference type="ARBA" id="ARBA00008779"/>
    </source>
</evidence>
<sequence>MKRLPRSSKLRHGLLPIFLLATLARAGGGEGVFADGFEDAGAARPPNILFIVIDDFGLDQLDFYGHGGLVPPRTPNLAAIAQAGLKFRNAWAMPTCTPTRATFFTGRYPSSTNILNAVVQTDLANSEISPYEMTLPKLLKTAGYTNAMIGKMHLTGTNLGSSANLPYGLQTMWKLGWDHFDGYLDGAPYPIDTRAGLGTFGDDPAGGPFLCGFVPNTTMDPTHGADTGACYFVDNSCEQIVRDNVAGPRTPGRACLDRGGIFDPNQSCQAAAPAHIDFTEQNGYYTGKFVWSDADGNSGEVLATDASARGYRSTLETDRAVAWANAQPANKPWMMSLGYSAIHTPLQVPPLALIAADTPGRNDNLVCSPASDVEGAPGQIIGMIDDRLITNLMVEAMDREIGRLLVEIGLAAWNPDGTLHYDPAGTNTLLVVMGDNGTYVNSVKFTSPGRFDPARAKASPYQTGVGVPLLVAGPMVASPGRDVTHQVSSPDLYRLFADIVGADIGAHVSPDRPLDAQPMLAYLTDPGQGALRTINFTEMGANFPNPAAGVVAQPCVVEAADTCFVIFPNKALCDDQGGVWYGAGSVFSGVPAAGFDHCGQVMSYRRALDPADVTRVLPDASKAASDGTYKLVRQNRKTYTLDLANPVNSTYTGVNTNVDELYRIDMLALPDPVLDKEGTELAIGEPPLDVSALSPEAQTAYGVLSAELDRRDAVAAYNYSYDAIQCPGDGNRDFRVDNDDLLNWIELNGLNQLNGAGQSTWYDFNHDGKTDELDLNIIVANLGATCVPPQP</sequence>
<keyword evidence="2" id="KW-0479">Metal-binding</keyword>
<dbReference type="Proteomes" id="UP001364472">
    <property type="component" value="Unassembled WGS sequence"/>
</dbReference>
<dbReference type="InterPro" id="IPR000917">
    <property type="entry name" value="Sulfatase_N"/>
</dbReference>
<evidence type="ECO:0000256" key="5">
    <source>
        <dbReference type="SAM" id="SignalP"/>
    </source>
</evidence>
<dbReference type="EMBL" id="JBBDHC010000005">
    <property type="protein sequence ID" value="MEJ1249082.1"/>
    <property type="molecule type" value="Genomic_DNA"/>
</dbReference>
<evidence type="ECO:0000256" key="2">
    <source>
        <dbReference type="ARBA" id="ARBA00022723"/>
    </source>
</evidence>
<organism evidence="7 8">
    <name type="scientific">Denitratimonas tolerans</name>
    <dbReference type="NCBI Taxonomy" id="1338420"/>
    <lineage>
        <taxon>Bacteria</taxon>
        <taxon>Pseudomonadati</taxon>
        <taxon>Pseudomonadota</taxon>
        <taxon>Gammaproteobacteria</taxon>
        <taxon>Lysobacterales</taxon>
        <taxon>Lysobacteraceae</taxon>
        <taxon>Denitratimonas</taxon>
    </lineage>
</organism>
<proteinExistence type="inferred from homology"/>
<dbReference type="AlphaFoldDB" id="A0AAW9R3T7"/>
<keyword evidence="5" id="KW-0732">Signal</keyword>
<gene>
    <name evidence="7" type="ORF">WB794_05275</name>
</gene>
<dbReference type="Pfam" id="PF00884">
    <property type="entry name" value="Sulfatase"/>
    <property type="match status" value="1"/>
</dbReference>
<accession>A0AAW9R3T7</accession>
<keyword evidence="3 7" id="KW-0378">Hydrolase</keyword>
<dbReference type="PANTHER" id="PTHR42693">
    <property type="entry name" value="ARYLSULFATASE FAMILY MEMBER"/>
    <property type="match status" value="1"/>
</dbReference>
<dbReference type="PROSITE" id="PS00523">
    <property type="entry name" value="SULFATASE_1"/>
    <property type="match status" value="1"/>
</dbReference>
<evidence type="ECO:0000313" key="8">
    <source>
        <dbReference type="Proteomes" id="UP001364472"/>
    </source>
</evidence>
<dbReference type="GO" id="GO:0046872">
    <property type="term" value="F:metal ion binding"/>
    <property type="evidence" value="ECO:0007669"/>
    <property type="project" value="UniProtKB-KW"/>
</dbReference>
<dbReference type="SUPFAM" id="SSF53649">
    <property type="entry name" value="Alkaline phosphatase-like"/>
    <property type="match status" value="1"/>
</dbReference>
<evidence type="ECO:0000259" key="6">
    <source>
        <dbReference type="Pfam" id="PF00884"/>
    </source>
</evidence>
<evidence type="ECO:0000256" key="3">
    <source>
        <dbReference type="ARBA" id="ARBA00022801"/>
    </source>
</evidence>
<keyword evidence="4" id="KW-0106">Calcium</keyword>
<comment type="caution">
    <text evidence="7">The sequence shown here is derived from an EMBL/GenBank/DDBJ whole genome shotgun (WGS) entry which is preliminary data.</text>
</comment>
<evidence type="ECO:0000313" key="7">
    <source>
        <dbReference type="EMBL" id="MEJ1249082.1"/>
    </source>
</evidence>